<protein>
    <submittedName>
        <fullName evidence="2">Uncharacterized protein</fullName>
    </submittedName>
</protein>
<dbReference type="AlphaFoldDB" id="A0A9P7DKR7"/>
<proteinExistence type="predicted"/>
<dbReference type="OrthoDB" id="10615837at2759"/>
<dbReference type="GeneID" id="64627812"/>
<evidence type="ECO:0000313" key="2">
    <source>
        <dbReference type="EMBL" id="KAG1797261.1"/>
    </source>
</evidence>
<gene>
    <name evidence="2" type="ORF">BJ212DRAFT_1306026</name>
</gene>
<keyword evidence="3" id="KW-1185">Reference proteome</keyword>
<name>A0A9P7DKR7_9AGAM</name>
<dbReference type="Proteomes" id="UP000807769">
    <property type="component" value="Unassembled WGS sequence"/>
</dbReference>
<keyword evidence="1" id="KW-0472">Membrane</keyword>
<dbReference type="EMBL" id="JABBWG010000219">
    <property type="protein sequence ID" value="KAG1797261.1"/>
    <property type="molecule type" value="Genomic_DNA"/>
</dbReference>
<feature type="transmembrane region" description="Helical" evidence="1">
    <location>
        <begin position="12"/>
        <end position="35"/>
    </location>
</feature>
<keyword evidence="1" id="KW-1133">Transmembrane helix</keyword>
<sequence length="125" mass="14766">MLILATPPYTMQYFYINLINWTCLMPSACNVPMYYWPLRYWQGSDLLPIRRISNKVLSLICLLMMTSITGRMVLLENKPIWQGVVLPWLVQKAMLHHMKITMSWDLAWQVVMTAGADYDFKPKYE</sequence>
<evidence type="ECO:0000313" key="3">
    <source>
        <dbReference type="Proteomes" id="UP000807769"/>
    </source>
</evidence>
<feature type="transmembrane region" description="Helical" evidence="1">
    <location>
        <begin position="56"/>
        <end position="74"/>
    </location>
</feature>
<evidence type="ECO:0000256" key="1">
    <source>
        <dbReference type="SAM" id="Phobius"/>
    </source>
</evidence>
<comment type="caution">
    <text evidence="2">The sequence shown here is derived from an EMBL/GenBank/DDBJ whole genome shotgun (WGS) entry which is preliminary data.</text>
</comment>
<organism evidence="2 3">
    <name type="scientific">Suillus subaureus</name>
    <dbReference type="NCBI Taxonomy" id="48587"/>
    <lineage>
        <taxon>Eukaryota</taxon>
        <taxon>Fungi</taxon>
        <taxon>Dikarya</taxon>
        <taxon>Basidiomycota</taxon>
        <taxon>Agaricomycotina</taxon>
        <taxon>Agaricomycetes</taxon>
        <taxon>Agaricomycetidae</taxon>
        <taxon>Boletales</taxon>
        <taxon>Suillineae</taxon>
        <taxon>Suillaceae</taxon>
        <taxon>Suillus</taxon>
    </lineage>
</organism>
<keyword evidence="1" id="KW-0812">Transmembrane</keyword>
<reference evidence="2" key="1">
    <citation type="journal article" date="2020" name="New Phytol.">
        <title>Comparative genomics reveals dynamic genome evolution in host specialist ectomycorrhizal fungi.</title>
        <authorList>
            <person name="Lofgren L.A."/>
            <person name="Nguyen N.H."/>
            <person name="Vilgalys R."/>
            <person name="Ruytinx J."/>
            <person name="Liao H.L."/>
            <person name="Branco S."/>
            <person name="Kuo A."/>
            <person name="LaButti K."/>
            <person name="Lipzen A."/>
            <person name="Andreopoulos W."/>
            <person name="Pangilinan J."/>
            <person name="Riley R."/>
            <person name="Hundley H."/>
            <person name="Na H."/>
            <person name="Barry K."/>
            <person name="Grigoriev I.V."/>
            <person name="Stajich J.E."/>
            <person name="Kennedy P.G."/>
        </authorList>
    </citation>
    <scope>NUCLEOTIDE SEQUENCE</scope>
    <source>
        <strain evidence="2">MN1</strain>
    </source>
</reference>
<accession>A0A9P7DKR7</accession>
<dbReference type="RefSeq" id="XP_041185464.1">
    <property type="nucleotide sequence ID" value="XM_041333795.1"/>
</dbReference>